<reference evidence="2 3" key="1">
    <citation type="submission" date="2018-08" db="EMBL/GenBank/DDBJ databases">
        <title>A genome reference for cultivated species of the human gut microbiota.</title>
        <authorList>
            <person name="Zou Y."/>
            <person name="Xue W."/>
            <person name="Luo G."/>
        </authorList>
    </citation>
    <scope>NUCLEOTIDE SEQUENCE [LARGE SCALE GENOMIC DNA]</scope>
    <source>
        <strain evidence="2 3">AM40-30BH</strain>
    </source>
</reference>
<organism evidence="2 3">
    <name type="scientific">Bacteroides nordii</name>
    <dbReference type="NCBI Taxonomy" id="291645"/>
    <lineage>
        <taxon>Bacteria</taxon>
        <taxon>Pseudomonadati</taxon>
        <taxon>Bacteroidota</taxon>
        <taxon>Bacteroidia</taxon>
        <taxon>Bacteroidales</taxon>
        <taxon>Bacteroidaceae</taxon>
        <taxon>Bacteroides</taxon>
    </lineage>
</organism>
<dbReference type="EMBL" id="QSGO01000034">
    <property type="protein sequence ID" value="RHB29125.1"/>
    <property type="molecule type" value="Genomic_DNA"/>
</dbReference>
<evidence type="ECO:0000259" key="1">
    <source>
        <dbReference type="Pfam" id="PF16409"/>
    </source>
</evidence>
<feature type="domain" description="DUF5017" evidence="1">
    <location>
        <begin position="271"/>
        <end position="365"/>
    </location>
</feature>
<dbReference type="Proteomes" id="UP000284379">
    <property type="component" value="Unassembled WGS sequence"/>
</dbReference>
<dbReference type="Gene3D" id="2.60.120.200">
    <property type="match status" value="1"/>
</dbReference>
<evidence type="ECO:0000313" key="3">
    <source>
        <dbReference type="Proteomes" id="UP000284379"/>
    </source>
</evidence>
<accession>A0A413V6G0</accession>
<dbReference type="InterPro" id="IPR032185">
    <property type="entry name" value="DUF5017"/>
</dbReference>
<protein>
    <submittedName>
        <fullName evidence="2">DUF5017 domain-containing protein</fullName>
    </submittedName>
</protein>
<dbReference type="AlphaFoldDB" id="A0A413V6G0"/>
<dbReference type="NCBIfam" id="NF038128">
    <property type="entry name" value="choice_anch_J"/>
    <property type="match status" value="1"/>
</dbReference>
<comment type="caution">
    <text evidence="2">The sequence shown here is derived from an EMBL/GenBank/DDBJ whole genome shotgun (WGS) entry which is preliminary data.</text>
</comment>
<dbReference type="Pfam" id="PF16409">
    <property type="entry name" value="DUF5017"/>
    <property type="match status" value="1"/>
</dbReference>
<evidence type="ECO:0000313" key="2">
    <source>
        <dbReference type="EMBL" id="RHB29125.1"/>
    </source>
</evidence>
<gene>
    <name evidence="2" type="ORF">DW888_20075</name>
</gene>
<name>A0A413V6G0_9BACE</name>
<proteinExistence type="predicted"/>
<dbReference type="PROSITE" id="PS51257">
    <property type="entry name" value="PROKAR_LIPOPROTEIN"/>
    <property type="match status" value="1"/>
</dbReference>
<sequence length="640" mass="71218">MIMNKKHTILGAFLLLGLVACDPMNDIYNEIDESQGPVVKSGEYTLVAADYTSISKLVLAEENITAEKKAAANAVKSTNTLNELVKAEDYIPALLAKSYADWGKKSTVKVTYAYQDALPETVLEMSKTETYELKDDAYAFVWGDETVVNFLTPKKSPVEYLPKVLTNVKTNAKKGDLVLVDYKYDTEEPTIEVGDDLYQQEFESLDVHDSKATGTINGNVEGWQVINASGTKNWVGKFYNDNRYVQCSAFGATGDNVSWLVGPKTNIVDGASLTFDAKIGYHVGDALHVMVSTTYDGTANLKDEDWEDITSAFKFQNAGNNYTEWYSPGMADLSKYAGKGLYIAFKYVGSATITSTYQLDNVSISTTRMAPTHEKPFNAMYQFDGVDWKPFNKKDVLILTPEDYAAMGITDFGSSKLPENYLPAYLAKMLPYAQIGDVKTLVYKNYDSGSKTVVAEAAEYKLGSDKVWAKNTAVVDITSQFVNVGNGKWIYDPSIYYVISKGDGNLQRIVDYVKETNSTYVDSYGTAEYYYGASEYQGNFNFKVSDRVDRYGKDPELAKITDVEEQAAFMFKRAAEGLCIMLKGMYPDAKSDIDGITLDYYVTFSVYLNPAESGTRNNYTMQFNYDGSNFIHVGDVVKVE</sequence>